<evidence type="ECO:0000313" key="1">
    <source>
        <dbReference type="EMBL" id="MPN29359.1"/>
    </source>
</evidence>
<dbReference type="EMBL" id="VSSQ01080013">
    <property type="protein sequence ID" value="MPN29359.1"/>
    <property type="molecule type" value="Genomic_DNA"/>
</dbReference>
<organism evidence="1">
    <name type="scientific">bioreactor metagenome</name>
    <dbReference type="NCBI Taxonomy" id="1076179"/>
    <lineage>
        <taxon>unclassified sequences</taxon>
        <taxon>metagenomes</taxon>
        <taxon>ecological metagenomes</taxon>
    </lineage>
</organism>
<dbReference type="AlphaFoldDB" id="A0A645GUC1"/>
<gene>
    <name evidence="1" type="ORF">SDC9_176812</name>
</gene>
<name>A0A645GUC1_9ZZZZ</name>
<proteinExistence type="predicted"/>
<protein>
    <submittedName>
        <fullName evidence="1">Uncharacterized protein</fullName>
    </submittedName>
</protein>
<comment type="caution">
    <text evidence="1">The sequence shown here is derived from an EMBL/GenBank/DDBJ whole genome shotgun (WGS) entry which is preliminary data.</text>
</comment>
<reference evidence="1" key="1">
    <citation type="submission" date="2019-08" db="EMBL/GenBank/DDBJ databases">
        <authorList>
            <person name="Kucharzyk K."/>
            <person name="Murdoch R.W."/>
            <person name="Higgins S."/>
            <person name="Loffler F."/>
        </authorList>
    </citation>
    <scope>NUCLEOTIDE SEQUENCE</scope>
</reference>
<accession>A0A645GUC1</accession>
<sequence>MGDLGTVHRFLHDVFRLGEGLVHVAPADAEPVADVRSGEGRDEVHVVVGFQFRMHQDRVVRGGLDGVEDGGQLPVFGGDLEHPLLRRLFGLGDHESHRFAHVADLADGHGGAVHEVEAEPVDKILSGNHLDDALYLEGFGKVNGQDLTVGHRGADRSRVEQFRPETEVISKGQGPRCLFNIVFSLGPRSDAVFRHGLFHG</sequence>